<dbReference type="GO" id="GO:0016485">
    <property type="term" value="P:protein processing"/>
    <property type="evidence" value="ECO:0007669"/>
    <property type="project" value="TreeGrafter"/>
</dbReference>
<accession>A0A9W6LA62</accession>
<dbReference type="InterPro" id="IPR000671">
    <property type="entry name" value="Peptidase_A31"/>
</dbReference>
<dbReference type="EMBL" id="BSDS01000001">
    <property type="protein sequence ID" value="GLI37033.1"/>
    <property type="molecule type" value="Genomic_DNA"/>
</dbReference>
<dbReference type="PANTHER" id="PTHR30302">
    <property type="entry name" value="HYDROGENASE 1 MATURATION PROTEASE"/>
    <property type="match status" value="1"/>
</dbReference>
<dbReference type="SUPFAM" id="SSF53163">
    <property type="entry name" value="HybD-like"/>
    <property type="match status" value="1"/>
</dbReference>
<keyword evidence="6" id="KW-1185">Reference proteome</keyword>
<comment type="caution">
    <text evidence="5">The sequence shown here is derived from an EMBL/GenBank/DDBJ whole genome shotgun (WGS) entry which is preliminary data.</text>
</comment>
<sequence length="156" mass="16770">MRSLVLGIGNLLLCDEGVGVHVARLLQQEVLLEDVVILDVGTAFLDALPEIEKADRVIIVDAMQADHAPGSIYRVPFDECVKPECIASLHGFDLSRTLFLAGRDTLPDVVVIGVEPARIDWGVDLSPEVQKMVPSVLDAVKAEIAREQTGAAACSE</sequence>
<keyword evidence="2" id="KW-0645">Protease</keyword>
<gene>
    <name evidence="5" type="primary">hupD</name>
    <name evidence="5" type="ORF">GHYDROH2_05340</name>
</gene>
<dbReference type="InterPro" id="IPR023430">
    <property type="entry name" value="Pept_HybD-like_dom_sf"/>
</dbReference>
<dbReference type="GO" id="GO:0004190">
    <property type="term" value="F:aspartic-type endopeptidase activity"/>
    <property type="evidence" value="ECO:0007669"/>
    <property type="project" value="UniProtKB-KW"/>
</dbReference>
<comment type="similarity">
    <text evidence="1">Belongs to the peptidase A31 family.</text>
</comment>
<evidence type="ECO:0000256" key="3">
    <source>
        <dbReference type="ARBA" id="ARBA00022750"/>
    </source>
</evidence>
<dbReference type="AlphaFoldDB" id="A0A9W6LA62"/>
<organism evidence="5 6">
    <name type="scientific">Geobacter hydrogenophilus</name>
    <dbReference type="NCBI Taxonomy" id="40983"/>
    <lineage>
        <taxon>Bacteria</taxon>
        <taxon>Pseudomonadati</taxon>
        <taxon>Thermodesulfobacteriota</taxon>
        <taxon>Desulfuromonadia</taxon>
        <taxon>Geobacterales</taxon>
        <taxon>Geobacteraceae</taxon>
        <taxon>Geobacter</taxon>
    </lineage>
</organism>
<proteinExistence type="inferred from homology"/>
<evidence type="ECO:0000256" key="4">
    <source>
        <dbReference type="ARBA" id="ARBA00022801"/>
    </source>
</evidence>
<dbReference type="GO" id="GO:0008047">
    <property type="term" value="F:enzyme activator activity"/>
    <property type="evidence" value="ECO:0007669"/>
    <property type="project" value="InterPro"/>
</dbReference>
<dbReference type="CDD" id="cd00518">
    <property type="entry name" value="H2MP"/>
    <property type="match status" value="1"/>
</dbReference>
<keyword evidence="3" id="KW-0064">Aspartyl protease</keyword>
<dbReference type="PANTHER" id="PTHR30302:SF1">
    <property type="entry name" value="HYDROGENASE 2 MATURATION PROTEASE"/>
    <property type="match status" value="1"/>
</dbReference>
<dbReference type="NCBIfam" id="TIGR00072">
    <property type="entry name" value="hydrog_prot"/>
    <property type="match status" value="1"/>
</dbReference>
<evidence type="ECO:0000313" key="5">
    <source>
        <dbReference type="EMBL" id="GLI37033.1"/>
    </source>
</evidence>
<keyword evidence="4" id="KW-0378">Hydrolase</keyword>
<protein>
    <submittedName>
        <fullName evidence="5">Hydrogenase expression/formation protein</fullName>
    </submittedName>
</protein>
<evidence type="ECO:0000313" key="6">
    <source>
        <dbReference type="Proteomes" id="UP001144352"/>
    </source>
</evidence>
<dbReference type="PRINTS" id="PR00446">
    <property type="entry name" value="HYDRGNUPTAKE"/>
</dbReference>
<dbReference type="Proteomes" id="UP001144352">
    <property type="component" value="Unassembled WGS sequence"/>
</dbReference>
<dbReference type="RefSeq" id="WP_214187164.1">
    <property type="nucleotide sequence ID" value="NZ_BSDS01000001.1"/>
</dbReference>
<evidence type="ECO:0000256" key="1">
    <source>
        <dbReference type="ARBA" id="ARBA00006814"/>
    </source>
</evidence>
<evidence type="ECO:0000256" key="2">
    <source>
        <dbReference type="ARBA" id="ARBA00022670"/>
    </source>
</evidence>
<dbReference type="Gene3D" id="3.40.50.1450">
    <property type="entry name" value="HybD-like"/>
    <property type="match status" value="1"/>
</dbReference>
<reference evidence="5" key="1">
    <citation type="submission" date="2022-12" db="EMBL/GenBank/DDBJ databases">
        <title>Reference genome sequencing for broad-spectrum identification of bacterial and archaeal isolates by mass spectrometry.</title>
        <authorList>
            <person name="Sekiguchi Y."/>
            <person name="Tourlousse D.M."/>
        </authorList>
    </citation>
    <scope>NUCLEOTIDE SEQUENCE</scope>
    <source>
        <strain evidence="5">H2</strain>
    </source>
</reference>
<name>A0A9W6LA62_9BACT</name>
<dbReference type="Pfam" id="PF01750">
    <property type="entry name" value="HycI"/>
    <property type="match status" value="1"/>
</dbReference>